<dbReference type="Gene3D" id="3.30.710.10">
    <property type="entry name" value="Potassium Channel Kv1.1, Chain A"/>
    <property type="match status" value="1"/>
</dbReference>
<dbReference type="InterPro" id="IPR011333">
    <property type="entry name" value="SKP1/BTB/POZ_sf"/>
</dbReference>
<dbReference type="STRING" id="27342.A0A0H2R5T9"/>
<dbReference type="OrthoDB" id="3027208at2759"/>
<proteinExistence type="predicted"/>
<keyword evidence="3" id="KW-1185">Reference proteome</keyword>
<organism evidence="2 3">
    <name type="scientific">Schizopora paradoxa</name>
    <dbReference type="NCBI Taxonomy" id="27342"/>
    <lineage>
        <taxon>Eukaryota</taxon>
        <taxon>Fungi</taxon>
        <taxon>Dikarya</taxon>
        <taxon>Basidiomycota</taxon>
        <taxon>Agaricomycotina</taxon>
        <taxon>Agaricomycetes</taxon>
        <taxon>Hymenochaetales</taxon>
        <taxon>Schizoporaceae</taxon>
        <taxon>Schizopora</taxon>
    </lineage>
</organism>
<dbReference type="Proteomes" id="UP000053477">
    <property type="component" value="Unassembled WGS sequence"/>
</dbReference>
<dbReference type="EMBL" id="KQ086153">
    <property type="protein sequence ID" value="KLO07214.1"/>
    <property type="molecule type" value="Genomic_DNA"/>
</dbReference>
<feature type="compositionally biased region" description="Polar residues" evidence="1">
    <location>
        <begin position="11"/>
        <end position="24"/>
    </location>
</feature>
<sequence length="328" mass="37690">MPPKRRRTSEGVPSTRQRGTTSGPQPHDKLWFDDGSIVLATDVHLYRVHKGMLAKYSKVLSDIFEIPTGGAKAERWEDIPMVRMVGDKDDEVSVLLKSLYDRNFRDTLKGFKMPELSSLLSISTKYDFDDIRADVMQHLISIFPNKFKKLGASKMLWKPMYASQLFDLLVVAHRCEAHLILPILYYLCAIFPIDTIIEEIHILPKECTKRVLRGRDWLCALSQEIIKRSLQASKIGGKQSPICRSSYCLEKFREQLEKKYPVTHRQGFIFIFDVPDHGILEGLNIEQSGICSGCASSYINRLTDHKLFAWDKLPVVFLGKKWEELGRK</sequence>
<name>A0A0H2R5T9_9AGAM</name>
<dbReference type="AlphaFoldDB" id="A0A0H2R5T9"/>
<accession>A0A0H2R5T9</accession>
<feature type="region of interest" description="Disordered" evidence="1">
    <location>
        <begin position="1"/>
        <end position="28"/>
    </location>
</feature>
<evidence type="ECO:0000256" key="1">
    <source>
        <dbReference type="SAM" id="MobiDB-lite"/>
    </source>
</evidence>
<reference evidence="2 3" key="1">
    <citation type="submission" date="2015-04" db="EMBL/GenBank/DDBJ databases">
        <title>Complete genome sequence of Schizopora paradoxa KUC8140, a cosmopolitan wood degrader in East Asia.</title>
        <authorList>
            <consortium name="DOE Joint Genome Institute"/>
            <person name="Min B."/>
            <person name="Park H."/>
            <person name="Jang Y."/>
            <person name="Kim J.-J."/>
            <person name="Kim K.H."/>
            <person name="Pangilinan J."/>
            <person name="Lipzen A."/>
            <person name="Riley R."/>
            <person name="Grigoriev I.V."/>
            <person name="Spatafora J.W."/>
            <person name="Choi I.-G."/>
        </authorList>
    </citation>
    <scope>NUCLEOTIDE SEQUENCE [LARGE SCALE GENOMIC DNA]</scope>
    <source>
        <strain evidence="2 3">KUC8140</strain>
    </source>
</reference>
<evidence type="ECO:0000313" key="3">
    <source>
        <dbReference type="Proteomes" id="UP000053477"/>
    </source>
</evidence>
<evidence type="ECO:0000313" key="2">
    <source>
        <dbReference type="EMBL" id="KLO07214.1"/>
    </source>
</evidence>
<gene>
    <name evidence="2" type="ORF">SCHPADRAFT_881953</name>
</gene>
<dbReference type="InParanoid" id="A0A0H2R5T9"/>
<protein>
    <recommendedName>
        <fullName evidence="4">BTB domain-containing protein</fullName>
    </recommendedName>
</protein>
<evidence type="ECO:0008006" key="4">
    <source>
        <dbReference type="Google" id="ProtNLM"/>
    </source>
</evidence>